<protein>
    <recommendedName>
        <fullName evidence="3">Integral membrane protein</fullName>
    </recommendedName>
</protein>
<sequence length="728" mass="82625">MEFPYRPKKYALNAPPPIPPRPPHPEDNCPPPLPPRISHNNSQSTAPRLEAVYPPPPPYQREATPQQVTHYPAPCHAEQRPQPWPRTQSSSLQGTPQAGSTPSISRPWFPPPPSQAPPSQNNYRDPSHPSPAEHNNHQASVPSQPDIWRQSCEPIGNSMPTPPPPLCDFQPHERQGSDSVPVPPPLFSNRPPSQQRGSPTTQCRQEDLSSASIHRSSCPNSERRDQARSDAAVSRPSMQYNPPAKFTLKKCPSTNYRLMCSGRWYILPEAPEFRICTYCYEKNIRGSPLQASFHPWVSPAGAGILCLFSSPRIENHLWPRALQSGSIEELLWFFRHRATIRNCDGTKGVGGSENVKWYSPKDTNRPPSFIACEACYEDVVTGTALQGQFEEHREKQPQGQIWACDIAIDFIRRVLTNTPSWPQFFTEAARHLALPECEKNGGFMSGSSRQWYELRDRALGIAVCERCYRDFASKTDFESHFQPLRQPPRQQQCILGFWQAQVIWHEALERRDFSLWRRTIIEYVQAPPCSSQTKPGALMYQLNQGIDNFDVCQSCYRWYGTNDCRICLACYEEVVRGSELAQQLPLTPQIIPGESHCDLYSPRMRRKWAEACDKGDLASFMAFAAYRRTIYEQTVPEMRNIVSMARFNLDMQKMYNVSSSFYYNMNGMTASMYNPYISYGAAGIPHRFETPWGVEGAQLGQRAQGYAQGINADTARVAQLQAAWNLVE</sequence>
<reference evidence="2" key="1">
    <citation type="submission" date="2019-04" db="EMBL/GenBank/DDBJ databases">
        <title>Friends and foes A comparative genomics study of 23 Aspergillus species from section Flavi.</title>
        <authorList>
            <consortium name="DOE Joint Genome Institute"/>
            <person name="Kjaerbolling I."/>
            <person name="Vesth T."/>
            <person name="Frisvad J.C."/>
            <person name="Nybo J.L."/>
            <person name="Theobald S."/>
            <person name="Kildgaard S."/>
            <person name="Isbrandt T."/>
            <person name="Kuo A."/>
            <person name="Sato A."/>
            <person name="Lyhne E.K."/>
            <person name="Kogle M.E."/>
            <person name="Wiebenga A."/>
            <person name="Kun R.S."/>
            <person name="Lubbers R.J."/>
            <person name="Makela M.R."/>
            <person name="Barry K."/>
            <person name="Chovatia M."/>
            <person name="Clum A."/>
            <person name="Daum C."/>
            <person name="Haridas S."/>
            <person name="He G."/>
            <person name="LaButti K."/>
            <person name="Lipzen A."/>
            <person name="Mondo S."/>
            <person name="Riley R."/>
            <person name="Salamov A."/>
            <person name="Simmons B.A."/>
            <person name="Magnuson J.K."/>
            <person name="Henrissat B."/>
            <person name="Mortensen U.H."/>
            <person name="Larsen T.O."/>
            <person name="Devries R.P."/>
            <person name="Grigoriev I.V."/>
            <person name="Machida M."/>
            <person name="Baker S.E."/>
            <person name="Andersen M.R."/>
        </authorList>
    </citation>
    <scope>NUCLEOTIDE SEQUENCE</scope>
    <source>
        <strain evidence="2">CBS 117612</strain>
    </source>
</reference>
<dbReference type="AlphaFoldDB" id="A0A5N6XX13"/>
<organism evidence="2">
    <name type="scientific">Aspergillus arachidicola</name>
    <dbReference type="NCBI Taxonomy" id="656916"/>
    <lineage>
        <taxon>Eukaryota</taxon>
        <taxon>Fungi</taxon>
        <taxon>Dikarya</taxon>
        <taxon>Ascomycota</taxon>
        <taxon>Pezizomycotina</taxon>
        <taxon>Eurotiomycetes</taxon>
        <taxon>Eurotiomycetidae</taxon>
        <taxon>Eurotiales</taxon>
        <taxon>Aspergillaceae</taxon>
        <taxon>Aspergillus</taxon>
        <taxon>Aspergillus subgen. Circumdati</taxon>
    </lineage>
</organism>
<feature type="compositionally biased region" description="Pro residues" evidence="1">
    <location>
        <begin position="14"/>
        <end position="35"/>
    </location>
</feature>
<dbReference type="Proteomes" id="UP000325558">
    <property type="component" value="Unassembled WGS sequence"/>
</dbReference>
<gene>
    <name evidence="2" type="ORF">BDV24DRAFT_178155</name>
</gene>
<proteinExistence type="predicted"/>
<feature type="compositionally biased region" description="Polar residues" evidence="1">
    <location>
        <begin position="85"/>
        <end position="101"/>
    </location>
</feature>
<dbReference type="EMBL" id="ML737190">
    <property type="protein sequence ID" value="KAE8336749.1"/>
    <property type="molecule type" value="Genomic_DNA"/>
</dbReference>
<feature type="region of interest" description="Disordered" evidence="1">
    <location>
        <begin position="1"/>
        <end position="239"/>
    </location>
</feature>
<evidence type="ECO:0008006" key="3">
    <source>
        <dbReference type="Google" id="ProtNLM"/>
    </source>
</evidence>
<accession>A0A5N6XX13</accession>
<feature type="non-terminal residue" evidence="2">
    <location>
        <position position="1"/>
    </location>
</feature>
<dbReference type="OrthoDB" id="5324692at2759"/>
<evidence type="ECO:0000313" key="2">
    <source>
        <dbReference type="EMBL" id="KAE8336749.1"/>
    </source>
</evidence>
<evidence type="ECO:0000256" key="1">
    <source>
        <dbReference type="SAM" id="MobiDB-lite"/>
    </source>
</evidence>
<feature type="compositionally biased region" description="Polar residues" evidence="1">
    <location>
        <begin position="190"/>
        <end position="220"/>
    </location>
</feature>
<name>A0A5N6XX13_9EURO</name>